<comment type="caution">
    <text evidence="1">The sequence shown here is derived from an EMBL/GenBank/DDBJ whole genome shotgun (WGS) entry which is preliminary data.</text>
</comment>
<name>A0AAD6MA98_9ROSI</name>
<proteinExistence type="predicted"/>
<dbReference type="Proteomes" id="UP001164929">
    <property type="component" value="Chromosome 10"/>
</dbReference>
<evidence type="ECO:0000313" key="2">
    <source>
        <dbReference type="Proteomes" id="UP001164929"/>
    </source>
</evidence>
<sequence>MSNNCSSSHCGIVAHTLFRPKAVEDGGMEEAAAFLVTRGANEDGPLLPLSLPIFPDMLFVITFNSYAYTKL</sequence>
<organism evidence="1 2">
    <name type="scientific">Populus alba x Populus x berolinensis</name>
    <dbReference type="NCBI Taxonomy" id="444605"/>
    <lineage>
        <taxon>Eukaryota</taxon>
        <taxon>Viridiplantae</taxon>
        <taxon>Streptophyta</taxon>
        <taxon>Embryophyta</taxon>
        <taxon>Tracheophyta</taxon>
        <taxon>Spermatophyta</taxon>
        <taxon>Magnoliopsida</taxon>
        <taxon>eudicotyledons</taxon>
        <taxon>Gunneridae</taxon>
        <taxon>Pentapetalae</taxon>
        <taxon>rosids</taxon>
        <taxon>fabids</taxon>
        <taxon>Malpighiales</taxon>
        <taxon>Salicaceae</taxon>
        <taxon>Saliceae</taxon>
        <taxon>Populus</taxon>
    </lineage>
</organism>
<gene>
    <name evidence="1" type="ORF">NC653_024644</name>
</gene>
<accession>A0AAD6MA98</accession>
<reference evidence="1" key="1">
    <citation type="journal article" date="2023" name="Mol. Ecol. Resour.">
        <title>Chromosome-level genome assembly of a triploid poplar Populus alba 'Berolinensis'.</title>
        <authorList>
            <person name="Chen S."/>
            <person name="Yu Y."/>
            <person name="Wang X."/>
            <person name="Wang S."/>
            <person name="Zhang T."/>
            <person name="Zhou Y."/>
            <person name="He R."/>
            <person name="Meng N."/>
            <person name="Wang Y."/>
            <person name="Liu W."/>
            <person name="Liu Z."/>
            <person name="Liu J."/>
            <person name="Guo Q."/>
            <person name="Huang H."/>
            <person name="Sederoff R.R."/>
            <person name="Wang G."/>
            <person name="Qu G."/>
            <person name="Chen S."/>
        </authorList>
    </citation>
    <scope>NUCLEOTIDE SEQUENCE</scope>
    <source>
        <strain evidence="1">SC-2020</strain>
    </source>
</reference>
<evidence type="ECO:0000313" key="1">
    <source>
        <dbReference type="EMBL" id="KAJ6981300.1"/>
    </source>
</evidence>
<dbReference type="EMBL" id="JAQIZT010000010">
    <property type="protein sequence ID" value="KAJ6981300.1"/>
    <property type="molecule type" value="Genomic_DNA"/>
</dbReference>
<keyword evidence="2" id="KW-1185">Reference proteome</keyword>
<dbReference type="AlphaFoldDB" id="A0AAD6MA98"/>
<protein>
    <submittedName>
        <fullName evidence="1">Uncharacterized protein</fullName>
    </submittedName>
</protein>